<dbReference type="EMBL" id="VVIM01000006">
    <property type="protein sequence ID" value="KAB0797188.1"/>
    <property type="molecule type" value="Genomic_DNA"/>
</dbReference>
<sequence length="281" mass="32726">MPPLVEQYPFKSMESPRNGDMVSSVHVGEHSHFPRNPISSTLWTALYDYEAQGEDELSLRKGQIVEVLSEDSKISGDEGWWTGKIGEKVACWESDPHRRPTFEEILDALDNIVHSSFTQTPHESFHTMQENWRQEIEEVLLELRRKEKACKSYEEELRCREEDLNRAQLQQRLHEEQLRQKEQELQAREIDLLERELHFMIKQQTPTPNKRKGKFKRSRLKLLKKEPGTNISFPSDFRHTITVQHTIDNKAITGVISPHSPPGSPAIPRLRAIARKFSTVD</sequence>
<evidence type="ECO:0000313" key="5">
    <source>
        <dbReference type="EMBL" id="KAB0797188.1"/>
    </source>
</evidence>
<dbReference type="Proteomes" id="UP000327044">
    <property type="component" value="Unassembled WGS sequence"/>
</dbReference>
<dbReference type="PRINTS" id="PR00452">
    <property type="entry name" value="SH3DOMAIN"/>
</dbReference>
<dbReference type="SMART" id="SM00326">
    <property type="entry name" value="SH3"/>
    <property type="match status" value="1"/>
</dbReference>
<dbReference type="Gene3D" id="1.10.510.10">
    <property type="entry name" value="Transferase(Phosphotransferase) domain 1"/>
    <property type="match status" value="1"/>
</dbReference>
<organism evidence="5 6">
    <name type="scientific">Photinus pyralis</name>
    <name type="common">Common eastern firefly</name>
    <name type="synonym">Lampyris pyralis</name>
    <dbReference type="NCBI Taxonomy" id="7054"/>
    <lineage>
        <taxon>Eukaryota</taxon>
        <taxon>Metazoa</taxon>
        <taxon>Ecdysozoa</taxon>
        <taxon>Arthropoda</taxon>
        <taxon>Hexapoda</taxon>
        <taxon>Insecta</taxon>
        <taxon>Pterygota</taxon>
        <taxon>Neoptera</taxon>
        <taxon>Endopterygota</taxon>
        <taxon>Coleoptera</taxon>
        <taxon>Polyphaga</taxon>
        <taxon>Elateriformia</taxon>
        <taxon>Elateroidea</taxon>
        <taxon>Lampyridae</taxon>
        <taxon>Lampyrinae</taxon>
        <taxon>Photinus</taxon>
    </lineage>
</organism>
<evidence type="ECO:0000256" key="1">
    <source>
        <dbReference type="ARBA" id="ARBA00022443"/>
    </source>
</evidence>
<evidence type="ECO:0000313" key="6">
    <source>
        <dbReference type="Proteomes" id="UP000327044"/>
    </source>
</evidence>
<reference evidence="5 6" key="1">
    <citation type="journal article" date="2018" name="Elife">
        <title>Firefly genomes illuminate parallel origins of bioluminescence in beetles.</title>
        <authorList>
            <person name="Fallon T.R."/>
            <person name="Lower S.E."/>
            <person name="Chang C.H."/>
            <person name="Bessho-Uehara M."/>
            <person name="Martin G.J."/>
            <person name="Bewick A.J."/>
            <person name="Behringer M."/>
            <person name="Debat H.J."/>
            <person name="Wong I."/>
            <person name="Day J.C."/>
            <person name="Suvorov A."/>
            <person name="Silva C.J."/>
            <person name="Stanger-Hall K.F."/>
            <person name="Hall D.W."/>
            <person name="Schmitz R.J."/>
            <person name="Nelson D.R."/>
            <person name="Lewis S.M."/>
            <person name="Shigenobu S."/>
            <person name="Bybee S.M."/>
            <person name="Larracuente A.M."/>
            <person name="Oba Y."/>
            <person name="Weng J.K."/>
        </authorList>
    </citation>
    <scope>NUCLEOTIDE SEQUENCE [LARGE SCALE GENOMIC DNA]</scope>
    <source>
        <strain evidence="5">1611_PpyrPB1</strain>
        <tissue evidence="5">Whole body</tissue>
    </source>
</reference>
<protein>
    <recommendedName>
        <fullName evidence="4">SH3 domain-containing protein</fullName>
    </recommendedName>
</protein>
<dbReference type="SUPFAM" id="SSF50044">
    <property type="entry name" value="SH3-domain"/>
    <property type="match status" value="1"/>
</dbReference>
<feature type="coiled-coil region" evidence="3">
    <location>
        <begin position="129"/>
        <end position="195"/>
    </location>
</feature>
<dbReference type="InterPro" id="IPR001452">
    <property type="entry name" value="SH3_domain"/>
</dbReference>
<keyword evidence="6" id="KW-1185">Reference proteome</keyword>
<evidence type="ECO:0000259" key="4">
    <source>
        <dbReference type="PROSITE" id="PS50002"/>
    </source>
</evidence>
<dbReference type="PROSITE" id="PS50002">
    <property type="entry name" value="SH3"/>
    <property type="match status" value="1"/>
</dbReference>
<dbReference type="AlphaFoldDB" id="A0A5N4AIZ6"/>
<gene>
    <name evidence="5" type="ORF">PPYR_08182</name>
</gene>
<name>A0A5N4AIZ6_PHOPY</name>
<comment type="caution">
    <text evidence="5">The sequence shown here is derived from an EMBL/GenBank/DDBJ whole genome shotgun (WGS) entry which is preliminary data.</text>
</comment>
<dbReference type="Pfam" id="PF00018">
    <property type="entry name" value="SH3_1"/>
    <property type="match status" value="1"/>
</dbReference>
<proteinExistence type="predicted"/>
<dbReference type="InterPro" id="IPR036028">
    <property type="entry name" value="SH3-like_dom_sf"/>
</dbReference>
<keyword evidence="1 2" id="KW-0728">SH3 domain</keyword>
<accession>A0A5N4AIZ6</accession>
<keyword evidence="3" id="KW-0175">Coiled coil</keyword>
<dbReference type="Gene3D" id="2.30.30.40">
    <property type="entry name" value="SH3 Domains"/>
    <property type="match status" value="1"/>
</dbReference>
<evidence type="ECO:0000256" key="3">
    <source>
        <dbReference type="SAM" id="Coils"/>
    </source>
</evidence>
<feature type="domain" description="SH3" evidence="4">
    <location>
        <begin position="38"/>
        <end position="123"/>
    </location>
</feature>
<dbReference type="InParanoid" id="A0A5N4AIZ6"/>
<evidence type="ECO:0000256" key="2">
    <source>
        <dbReference type="PROSITE-ProRule" id="PRU00192"/>
    </source>
</evidence>